<proteinExistence type="predicted"/>
<keyword evidence="5 11" id="KW-1133">Transmembrane helix</keyword>
<dbReference type="GO" id="GO:0051453">
    <property type="term" value="P:regulation of intracellular pH"/>
    <property type="evidence" value="ECO:0007669"/>
    <property type="project" value="TreeGrafter"/>
</dbReference>
<accession>A0A142JSQ6</accession>
<keyword evidence="2" id="KW-0813">Transport</keyword>
<evidence type="ECO:0000259" key="12">
    <source>
        <dbReference type="Pfam" id="PF00999"/>
    </source>
</evidence>
<evidence type="ECO:0000256" key="9">
    <source>
        <dbReference type="ARBA" id="ARBA00023201"/>
    </source>
</evidence>
<dbReference type="GO" id="GO:0015386">
    <property type="term" value="F:potassium:proton antiporter activity"/>
    <property type="evidence" value="ECO:0007669"/>
    <property type="project" value="TreeGrafter"/>
</dbReference>
<dbReference type="PANTHER" id="PTHR10110:SF86">
    <property type="entry name" value="SODIUM_HYDROGEN EXCHANGER 7"/>
    <property type="match status" value="1"/>
</dbReference>
<evidence type="ECO:0000256" key="11">
    <source>
        <dbReference type="SAM" id="Phobius"/>
    </source>
</evidence>
<feature type="compositionally biased region" description="Basic and acidic residues" evidence="10">
    <location>
        <begin position="728"/>
        <end position="750"/>
    </location>
</feature>
<dbReference type="KEGG" id="cnan:A2G96_25250"/>
<keyword evidence="9" id="KW-0739">Sodium transport</keyword>
<dbReference type="EMBL" id="CP014845">
    <property type="protein sequence ID" value="AMR81118.1"/>
    <property type="molecule type" value="Genomic_DNA"/>
</dbReference>
<keyword evidence="4 11" id="KW-0812">Transmembrane</keyword>
<gene>
    <name evidence="13" type="ORF">A2G96_25250</name>
</gene>
<evidence type="ECO:0000256" key="8">
    <source>
        <dbReference type="ARBA" id="ARBA00023136"/>
    </source>
</evidence>
<feature type="transmembrane region" description="Helical" evidence="11">
    <location>
        <begin position="253"/>
        <end position="272"/>
    </location>
</feature>
<evidence type="ECO:0000256" key="6">
    <source>
        <dbReference type="ARBA" id="ARBA00023053"/>
    </source>
</evidence>
<feature type="transmembrane region" description="Helical" evidence="11">
    <location>
        <begin position="103"/>
        <end position="123"/>
    </location>
</feature>
<keyword evidence="7" id="KW-0406">Ion transport</keyword>
<feature type="transmembrane region" description="Helical" evidence="11">
    <location>
        <begin position="392"/>
        <end position="416"/>
    </location>
</feature>
<protein>
    <submittedName>
        <fullName evidence="13">Sodium:proton exchanger</fullName>
    </submittedName>
</protein>
<feature type="transmembrane region" description="Helical" evidence="11">
    <location>
        <begin position="203"/>
        <end position="221"/>
    </location>
</feature>
<dbReference type="InterPro" id="IPR006153">
    <property type="entry name" value="Cation/H_exchanger_TM"/>
</dbReference>
<dbReference type="Proteomes" id="UP000075238">
    <property type="component" value="Chromosome 2"/>
</dbReference>
<dbReference type="PANTHER" id="PTHR10110">
    <property type="entry name" value="SODIUM/HYDROGEN EXCHANGER"/>
    <property type="match status" value="1"/>
</dbReference>
<evidence type="ECO:0000256" key="10">
    <source>
        <dbReference type="SAM" id="MobiDB-lite"/>
    </source>
</evidence>
<dbReference type="Gene3D" id="6.10.140.1330">
    <property type="match status" value="1"/>
</dbReference>
<evidence type="ECO:0000256" key="5">
    <source>
        <dbReference type="ARBA" id="ARBA00022989"/>
    </source>
</evidence>
<evidence type="ECO:0000256" key="4">
    <source>
        <dbReference type="ARBA" id="ARBA00022692"/>
    </source>
</evidence>
<feature type="domain" description="Cation/H+ exchanger transmembrane" evidence="12">
    <location>
        <begin position="14"/>
        <end position="415"/>
    </location>
</feature>
<feature type="transmembrane region" description="Helical" evidence="11">
    <location>
        <begin position="321"/>
        <end position="348"/>
    </location>
</feature>
<feature type="transmembrane region" description="Helical" evidence="11">
    <location>
        <begin position="173"/>
        <end position="191"/>
    </location>
</feature>
<name>A0A142JSQ6_9BURK</name>
<evidence type="ECO:0000256" key="1">
    <source>
        <dbReference type="ARBA" id="ARBA00004651"/>
    </source>
</evidence>
<feature type="region of interest" description="Disordered" evidence="10">
    <location>
        <begin position="698"/>
        <end position="770"/>
    </location>
</feature>
<dbReference type="OrthoDB" id="9809206at2"/>
<dbReference type="AlphaFoldDB" id="A0A142JSQ6"/>
<evidence type="ECO:0000256" key="2">
    <source>
        <dbReference type="ARBA" id="ARBA00022448"/>
    </source>
</evidence>
<keyword evidence="3" id="KW-1003">Cell membrane</keyword>
<keyword evidence="14" id="KW-1185">Reference proteome</keyword>
<evidence type="ECO:0000313" key="14">
    <source>
        <dbReference type="Proteomes" id="UP000075238"/>
    </source>
</evidence>
<keyword evidence="6" id="KW-0915">Sodium</keyword>
<feature type="transmembrane region" description="Helical" evidence="11">
    <location>
        <begin position="228"/>
        <end position="247"/>
    </location>
</feature>
<organism evidence="13 14">
    <name type="scientific">Cupriavidus nantongensis</name>
    <dbReference type="NCBI Taxonomy" id="1796606"/>
    <lineage>
        <taxon>Bacteria</taxon>
        <taxon>Pseudomonadati</taxon>
        <taxon>Pseudomonadota</taxon>
        <taxon>Betaproteobacteria</taxon>
        <taxon>Burkholderiales</taxon>
        <taxon>Burkholderiaceae</taxon>
        <taxon>Cupriavidus</taxon>
    </lineage>
</organism>
<dbReference type="InterPro" id="IPR018422">
    <property type="entry name" value="Cation/H_exchanger_CPA1"/>
</dbReference>
<feature type="transmembrane region" description="Helical" evidence="11">
    <location>
        <begin position="129"/>
        <end position="152"/>
    </location>
</feature>
<dbReference type="STRING" id="1796606.A2G96_25250"/>
<reference evidence="13 14" key="1">
    <citation type="submission" date="2016-03" db="EMBL/GenBank/DDBJ databases">
        <title>Complete genome sequence of a novel chlorpyrifos degrading bacterium, Cupriavidus nantongensis sp. X1.</title>
        <authorList>
            <person name="Fang L."/>
        </authorList>
    </citation>
    <scope>NUCLEOTIDE SEQUENCE [LARGE SCALE GENOMIC DNA]</scope>
    <source>
        <strain evidence="13 14">X1</strain>
    </source>
</reference>
<evidence type="ECO:0000256" key="7">
    <source>
        <dbReference type="ARBA" id="ARBA00023065"/>
    </source>
</evidence>
<feature type="transmembrane region" description="Helical" evidence="11">
    <location>
        <begin position="292"/>
        <end position="309"/>
    </location>
</feature>
<evidence type="ECO:0000256" key="3">
    <source>
        <dbReference type="ARBA" id="ARBA00022475"/>
    </source>
</evidence>
<keyword evidence="8 11" id="KW-0472">Membrane</keyword>
<dbReference type="Pfam" id="PF00999">
    <property type="entry name" value="Na_H_Exchanger"/>
    <property type="match status" value="1"/>
</dbReference>
<evidence type="ECO:0000313" key="13">
    <source>
        <dbReference type="EMBL" id="AMR81118.1"/>
    </source>
</evidence>
<sequence length="770" mass="81647">MSIIVDILILAGVLLAIVAVVQVAAARLVLPESTLLSAIGIAIGAGYVAIDAAHPDFAHHFLHPLIDPALPPEAYLWIFLPPLLFHAALTADVRGMLPDAAPILLLAVVAVVVATGVIGVATAAASGMPLAVCLLLGAVVATTDPAAVIAIFRDVGAPARLIRLVEGESLLNDAAAIAIVGVLVAMLTGHGAQATLAAGLRELAWAFAGGVLCGALAGRLVSDLLPRLAGLAMAESALTLALPYPLYLLAEQLLGVSGVVAVVCAGLMVSALGPTRLAPPNWRHLRMMWEQFAGIAGAVVFLLAAVRVPSLLTGVSAHHGWLLLALVLAALAARLLTLFGLLPLLSWLRLSAPIDGAFKLAIAWGGLRGAVTLVLALGIAENSDLPYETRHFVAILATGFVLVSLLLNGTTLRALIHRLGLDQLSPQERALQLQAIRLSTEEVEAMMARVADSFDLPPAVAREAAQKYRHGIELGSAEFDFDTALSERDRLSIGLVTLATRERELIPEYGDGVISVANLDAMMRNTAQMIDAAREHGRIGYNRAARHILDYHLGFKVALFLHRRLGIDRPLARALADRFELLICRQTVLDRLRRYNRSMLTPVFGARMATVLDGVLEDRSRAAAEGLADMRGKFGAYTVALERRLLMLFALRKGRLSLEAMREEAVISKEAFNQIAQVIQQAWKASLVRPPLRGVTEPAAGPGVAPGPQPQAGVTAGVSGRVFGAGTRDGRHDADAEHDQAGNADIDRRQSGRRQAPGNAAHQDQQADEI</sequence>
<feature type="transmembrane region" description="Helical" evidence="11">
    <location>
        <begin position="360"/>
        <end position="380"/>
    </location>
</feature>
<dbReference type="GO" id="GO:0098719">
    <property type="term" value="P:sodium ion import across plasma membrane"/>
    <property type="evidence" value="ECO:0007669"/>
    <property type="project" value="TreeGrafter"/>
</dbReference>
<dbReference type="GO" id="GO:0005886">
    <property type="term" value="C:plasma membrane"/>
    <property type="evidence" value="ECO:0007669"/>
    <property type="project" value="UniProtKB-SubCell"/>
</dbReference>
<comment type="subcellular location">
    <subcellularLocation>
        <location evidence="1">Cell membrane</location>
        <topology evidence="1">Multi-pass membrane protein</topology>
    </subcellularLocation>
</comment>
<dbReference type="GO" id="GO:0015385">
    <property type="term" value="F:sodium:proton antiporter activity"/>
    <property type="evidence" value="ECO:0007669"/>
    <property type="project" value="InterPro"/>
</dbReference>
<dbReference type="RefSeq" id="WP_062802933.1">
    <property type="nucleotide sequence ID" value="NZ_CP014845.1"/>
</dbReference>